<comment type="caution">
    <text evidence="1">The sequence shown here is derived from an EMBL/GenBank/DDBJ whole genome shotgun (WGS) entry which is preliminary data.</text>
</comment>
<protein>
    <recommendedName>
        <fullName evidence="2">Tsp45I type II restriction enzyme</fullName>
    </recommendedName>
</protein>
<organism evidence="1">
    <name type="scientific">marine sediment metagenome</name>
    <dbReference type="NCBI Taxonomy" id="412755"/>
    <lineage>
        <taxon>unclassified sequences</taxon>
        <taxon>metagenomes</taxon>
        <taxon>ecological metagenomes</taxon>
    </lineage>
</organism>
<name>X1LZY5_9ZZZZ</name>
<dbReference type="EMBL" id="BARV01007435">
    <property type="protein sequence ID" value="GAI07950.1"/>
    <property type="molecule type" value="Genomic_DNA"/>
</dbReference>
<dbReference type="AlphaFoldDB" id="X1LZY5"/>
<evidence type="ECO:0008006" key="2">
    <source>
        <dbReference type="Google" id="ProtNLM"/>
    </source>
</evidence>
<proteinExistence type="predicted"/>
<sequence length="260" mass="30073">MNEWVRKSIETANVHGYLDRLHEVYPVTWQAAREIPPEIKEEFWDAYSHKNNLRLMRSLLSLDKFPIKDPYVAFLRKRDFFLEYNPQTVKRIVEHLYSMGFELIVKGIEEPKEFNRQIGPLFKRWVPTLGYPFLAELEFGQYEGIAFLQGSNGELMNYANTALGCNLNKGPDLLVKAGKHYVLGEAKFLTDYGGHQNAQFADALNLLRGKEGNAIRIAILDGVVWIKDSTKMYRTVCQLEQVALSSLLLKDFLEELHEKE</sequence>
<gene>
    <name evidence="1" type="ORF">S06H3_15139</name>
</gene>
<evidence type="ECO:0000313" key="1">
    <source>
        <dbReference type="EMBL" id="GAI07950.1"/>
    </source>
</evidence>
<reference evidence="1" key="1">
    <citation type="journal article" date="2014" name="Front. Microbiol.">
        <title>High frequency of phylogenetically diverse reductive dehalogenase-homologous genes in deep subseafloor sedimentary metagenomes.</title>
        <authorList>
            <person name="Kawai M."/>
            <person name="Futagami T."/>
            <person name="Toyoda A."/>
            <person name="Takaki Y."/>
            <person name="Nishi S."/>
            <person name="Hori S."/>
            <person name="Arai W."/>
            <person name="Tsubouchi T."/>
            <person name="Morono Y."/>
            <person name="Uchiyama I."/>
            <person name="Ito T."/>
            <person name="Fujiyama A."/>
            <person name="Inagaki F."/>
            <person name="Takami H."/>
        </authorList>
    </citation>
    <scope>NUCLEOTIDE SEQUENCE</scope>
    <source>
        <strain evidence="1">Expedition CK06-06</strain>
    </source>
</reference>
<dbReference type="InterPro" id="IPR010443">
    <property type="entry name" value="Restrct_endonuc_II_Tsp45I"/>
</dbReference>
<dbReference type="Pfam" id="PF06300">
    <property type="entry name" value="Tsp45I"/>
    <property type="match status" value="1"/>
</dbReference>
<accession>X1LZY5</accession>